<organism evidence="2 3">
    <name type="scientific">Seiridium unicorne</name>
    <dbReference type="NCBI Taxonomy" id="138068"/>
    <lineage>
        <taxon>Eukaryota</taxon>
        <taxon>Fungi</taxon>
        <taxon>Dikarya</taxon>
        <taxon>Ascomycota</taxon>
        <taxon>Pezizomycotina</taxon>
        <taxon>Sordariomycetes</taxon>
        <taxon>Xylariomycetidae</taxon>
        <taxon>Amphisphaeriales</taxon>
        <taxon>Sporocadaceae</taxon>
        <taxon>Seiridium</taxon>
    </lineage>
</organism>
<feature type="compositionally biased region" description="Basic and acidic residues" evidence="1">
    <location>
        <begin position="594"/>
        <end position="605"/>
    </location>
</feature>
<evidence type="ECO:0000313" key="2">
    <source>
        <dbReference type="EMBL" id="KAK9425436.1"/>
    </source>
</evidence>
<sequence length="899" mass="97642">MSGEEMEISTDLGHHALGEDIDIDLEFAVGQHDEDLELGDYNQAEEFQHFNSDNRDELMAEDDNASYGMADADDINYDETAVAAADYDIIIGDTDGYPWQGDDALNNQEEDIPADWEQNASHFNAEDHESSLAHMNLTGSPPQAQPPVLESLVQDQLEEVPEPFQAVGETVDGGRVAGVDANVDATANQESETMSNKGVEGDAAARDKTPADADQHLVSLDILQPGEQTGLEDSHRVGEPGLATRDSESSDPAGRLGVDENHAKSLEGEEDENHAKSLEDEEDEIGYDQEDEEGVTEEGFTSITDTNIESNDPGKVVDQAIATGEDEVLAAGYNDFTADEYQLGDDSFGNVEHSVQDPGEQGIEEAEEPGQQHGSPVPSSHGDFTNVEGDGSEDRDRDGTDAGNVAEDMTLIASRHTMVVHYGETDYRLFANKPEDDPSEYFFKDLSGLDLPLADFLSGIRSVISEEVSPLDELVLHIDGLGLEFGESMTRQVLDEYTFGHILSLYDTLVQNDTAGEVVDAPELYMYLMVRPNCLQRLKALQVQAASGRSLTDVAVYRDASPAPENGTGDGFEALTVTPDYNEEEFYDNQGQSDEEHLSREHSADETGLSASQEIQVSQHDGDDNDEEGPEDTEALSGDQIEDAVEDVVDYDNLDLSPSQQGNTPYSFSSPIPPYCTGMVECQCDTCWLERVEADFAPPSSLHHKRPAVLSFLSGTSSDSALLQDANRIGLEVHPETYFKHGPSNANGCHFEDQANTTTNDPTTAVETTLDGDHSPTNAPDAVPAIGEQPEFPPSEATSATVTLDEDQNDEIDYDENDFGVSRDVREAFDAAAAPSTKLAAAVDEEISWESENEEARNEQPIASNPSEQVSTTPAKRTRSGSDITAITGDRKDVKRQRS</sequence>
<accession>A0ABR2VF86</accession>
<feature type="region of interest" description="Disordered" evidence="1">
    <location>
        <begin position="225"/>
        <end position="320"/>
    </location>
</feature>
<feature type="region of interest" description="Disordered" evidence="1">
    <location>
        <begin position="588"/>
        <end position="639"/>
    </location>
</feature>
<dbReference type="Proteomes" id="UP001408356">
    <property type="component" value="Unassembled WGS sequence"/>
</dbReference>
<name>A0ABR2VF86_9PEZI</name>
<dbReference type="Pfam" id="PF10336">
    <property type="entry name" value="DUF2420"/>
    <property type="match status" value="1"/>
</dbReference>
<feature type="compositionally biased region" description="Polar residues" evidence="1">
    <location>
        <begin position="861"/>
        <end position="885"/>
    </location>
</feature>
<feature type="compositionally biased region" description="Basic and acidic residues" evidence="1">
    <location>
        <begin position="257"/>
        <end position="278"/>
    </location>
</feature>
<keyword evidence="3" id="KW-1185">Reference proteome</keyword>
<feature type="region of interest" description="Disordered" evidence="1">
    <location>
        <begin position="185"/>
        <end position="211"/>
    </location>
</feature>
<evidence type="ECO:0000256" key="1">
    <source>
        <dbReference type="SAM" id="MobiDB-lite"/>
    </source>
</evidence>
<feature type="compositionally biased region" description="Polar residues" evidence="1">
    <location>
        <begin position="185"/>
        <end position="196"/>
    </location>
</feature>
<feature type="compositionally biased region" description="Basic and acidic residues" evidence="1">
    <location>
        <begin position="199"/>
        <end position="211"/>
    </location>
</feature>
<proteinExistence type="predicted"/>
<evidence type="ECO:0000313" key="3">
    <source>
        <dbReference type="Proteomes" id="UP001408356"/>
    </source>
</evidence>
<feature type="compositionally biased region" description="Acidic residues" evidence="1">
    <location>
        <begin position="279"/>
        <end position="296"/>
    </location>
</feature>
<feature type="region of interest" description="Disordered" evidence="1">
    <location>
        <begin position="755"/>
        <end position="818"/>
    </location>
</feature>
<feature type="compositionally biased region" description="Polar residues" evidence="1">
    <location>
        <begin position="299"/>
        <end position="310"/>
    </location>
</feature>
<feature type="region of interest" description="Disordered" evidence="1">
    <location>
        <begin position="844"/>
        <end position="899"/>
    </location>
</feature>
<feature type="compositionally biased region" description="Polar residues" evidence="1">
    <location>
        <begin position="755"/>
        <end position="767"/>
    </location>
</feature>
<feature type="compositionally biased region" description="Polar residues" evidence="1">
    <location>
        <begin position="609"/>
        <end position="619"/>
    </location>
</feature>
<dbReference type="InterPro" id="IPR018822">
    <property type="entry name" value="UPF0646"/>
</dbReference>
<protein>
    <submittedName>
        <fullName evidence="2">Uncharacterized protein</fullName>
    </submittedName>
</protein>
<comment type="caution">
    <text evidence="2">The sequence shown here is derived from an EMBL/GenBank/DDBJ whole genome shotgun (WGS) entry which is preliminary data.</text>
</comment>
<dbReference type="EMBL" id="JARVKF010000017">
    <property type="protein sequence ID" value="KAK9425436.1"/>
    <property type="molecule type" value="Genomic_DNA"/>
</dbReference>
<feature type="compositionally biased region" description="Acidic residues" evidence="1">
    <location>
        <begin position="623"/>
        <end position="639"/>
    </location>
</feature>
<feature type="compositionally biased region" description="Acidic residues" evidence="1">
    <location>
        <begin position="804"/>
        <end position="818"/>
    </location>
</feature>
<feature type="region of interest" description="Disordered" evidence="1">
    <location>
        <begin position="340"/>
        <end position="406"/>
    </location>
</feature>
<feature type="compositionally biased region" description="Acidic residues" evidence="1">
    <location>
        <begin position="844"/>
        <end position="853"/>
    </location>
</feature>
<reference evidence="2 3" key="1">
    <citation type="journal article" date="2024" name="J. Plant Pathol.">
        <title>Sequence and assembly of the genome of Seiridium unicorne, isolate CBS 538.82, causal agent of cypress canker disease.</title>
        <authorList>
            <person name="Scali E."/>
            <person name="Rocca G.D."/>
            <person name="Danti R."/>
            <person name="Garbelotto M."/>
            <person name="Barberini S."/>
            <person name="Baroncelli R."/>
            <person name="Emiliani G."/>
        </authorList>
    </citation>
    <scope>NUCLEOTIDE SEQUENCE [LARGE SCALE GENOMIC DNA]</scope>
    <source>
        <strain evidence="2 3">BM-138-508</strain>
    </source>
</reference>
<gene>
    <name evidence="2" type="ORF">SUNI508_13044</name>
</gene>